<organism evidence="2 3">
    <name type="scientific">Rahnella sikkimica</name>
    <dbReference type="NCBI Taxonomy" id="1805933"/>
    <lineage>
        <taxon>Bacteria</taxon>
        <taxon>Pseudomonadati</taxon>
        <taxon>Pseudomonadota</taxon>
        <taxon>Gammaproteobacteria</taxon>
        <taxon>Enterobacterales</taxon>
        <taxon>Yersiniaceae</taxon>
        <taxon>Rahnella</taxon>
    </lineage>
</organism>
<evidence type="ECO:0000313" key="2">
    <source>
        <dbReference type="EMBL" id="AVF35144.1"/>
    </source>
</evidence>
<sequence length="96" mass="10980">MTMNTTKKRTSFTARLTHIMQIQTQYGRLWLRARFRRLTLPPALKLIILAFAGLLVLAITGTLLLMVDLISLMIRLIKRPIPHGSLRQVRLSAKTV</sequence>
<proteinExistence type="predicted"/>
<dbReference type="KEGG" id="rox:BV494_09460"/>
<dbReference type="OrthoDB" id="6505331at2"/>
<evidence type="ECO:0000256" key="1">
    <source>
        <dbReference type="SAM" id="Phobius"/>
    </source>
</evidence>
<keyword evidence="1" id="KW-1133">Transmembrane helix</keyword>
<dbReference type="Proteomes" id="UP000239197">
    <property type="component" value="Chromosome"/>
</dbReference>
<feature type="transmembrane region" description="Helical" evidence="1">
    <location>
        <begin position="46"/>
        <end position="70"/>
    </location>
</feature>
<evidence type="ECO:0000313" key="3">
    <source>
        <dbReference type="Proteomes" id="UP000239197"/>
    </source>
</evidence>
<protein>
    <submittedName>
        <fullName evidence="2">Uncharacterized protein</fullName>
    </submittedName>
</protein>
<keyword evidence="3" id="KW-1185">Reference proteome</keyword>
<gene>
    <name evidence="2" type="ORF">BV494_09460</name>
</gene>
<accession>A0A2L1UQD7</accession>
<name>A0A2L1UQD7_9GAMM</name>
<dbReference type="EMBL" id="CP019062">
    <property type="protein sequence ID" value="AVF35144.1"/>
    <property type="molecule type" value="Genomic_DNA"/>
</dbReference>
<reference evidence="3" key="1">
    <citation type="submission" date="2017-01" db="EMBL/GenBank/DDBJ databases">
        <title>Genome sequence of Rouxiella sp. ERMR1:05.</title>
        <authorList>
            <person name="Kumar R."/>
            <person name="Singh D."/>
            <person name="Kumar S."/>
        </authorList>
    </citation>
    <scope>NUCLEOTIDE SEQUENCE [LARGE SCALE GENOMIC DNA]</scope>
    <source>
        <strain evidence="3">ERMR1:05</strain>
    </source>
</reference>
<dbReference type="AlphaFoldDB" id="A0A2L1UQD7"/>
<keyword evidence="1" id="KW-0812">Transmembrane</keyword>
<keyword evidence="1" id="KW-0472">Membrane</keyword>
<dbReference type="RefSeq" id="WP_104922654.1">
    <property type="nucleotide sequence ID" value="NZ_CP019062.1"/>
</dbReference>